<accession>A0A1H1MDR1</accession>
<dbReference type="InterPro" id="IPR011009">
    <property type="entry name" value="Kinase-like_dom_sf"/>
</dbReference>
<dbReference type="OrthoDB" id="3676359at2"/>
<dbReference type="SUPFAM" id="SSF56112">
    <property type="entry name" value="Protein kinase-like (PK-like)"/>
    <property type="match status" value="1"/>
</dbReference>
<dbReference type="AlphaFoldDB" id="A0A1H1MDR1"/>
<proteinExistence type="predicted"/>
<organism evidence="1 2">
    <name type="scientific">Microlunatus soli</name>
    <dbReference type="NCBI Taxonomy" id="630515"/>
    <lineage>
        <taxon>Bacteria</taxon>
        <taxon>Bacillati</taxon>
        <taxon>Actinomycetota</taxon>
        <taxon>Actinomycetes</taxon>
        <taxon>Propionibacteriales</taxon>
        <taxon>Propionibacteriaceae</taxon>
        <taxon>Microlunatus</taxon>
    </lineage>
</organism>
<name>A0A1H1MDR1_9ACTN</name>
<dbReference type="EMBL" id="LT629772">
    <property type="protein sequence ID" value="SDR84974.1"/>
    <property type="molecule type" value="Genomic_DNA"/>
</dbReference>
<dbReference type="RefSeq" id="WP_091518190.1">
    <property type="nucleotide sequence ID" value="NZ_LT629772.1"/>
</dbReference>
<dbReference type="STRING" id="630515.SAMN04489812_0101"/>
<dbReference type="Proteomes" id="UP000199103">
    <property type="component" value="Chromosome I"/>
</dbReference>
<evidence type="ECO:0000313" key="2">
    <source>
        <dbReference type="Proteomes" id="UP000199103"/>
    </source>
</evidence>
<evidence type="ECO:0008006" key="3">
    <source>
        <dbReference type="Google" id="ProtNLM"/>
    </source>
</evidence>
<reference evidence="1 2" key="1">
    <citation type="submission" date="2016-10" db="EMBL/GenBank/DDBJ databases">
        <authorList>
            <person name="de Groot N.N."/>
        </authorList>
    </citation>
    <scope>NUCLEOTIDE SEQUENCE [LARGE SCALE GENOMIC DNA]</scope>
    <source>
        <strain evidence="1 2">DSM 21800</strain>
    </source>
</reference>
<keyword evidence="2" id="KW-1185">Reference proteome</keyword>
<protein>
    <recommendedName>
        <fullName evidence="3">Phosphotransferase enzyme family protein</fullName>
    </recommendedName>
</protein>
<gene>
    <name evidence="1" type="ORF">SAMN04489812_0101</name>
</gene>
<sequence>MPGRLEFTDSENPWSPVDTITEINARIGADLQLIGLDDQTGGTSSAAYARHRGTGVEVAITRTTASFTEMSLTAEVLELARAAGCPVPRHEQTVQLADGYVAVVQQRLPGRRPGRVDAATIDAMVAANDRFAGLLADRADIPGPSAFASTRANGWDGTLGTHRSIANRFPARRVDQDLDQAERHLT</sequence>
<evidence type="ECO:0000313" key="1">
    <source>
        <dbReference type="EMBL" id="SDR84974.1"/>
    </source>
</evidence>